<sequence>MLLVSIEDRGAVRVITYANAPFGTMTAAGSAEMFGAVATASEDPSVRVIVITGGIPGIFIRHYDVGELSDAADAIERGAPRAPSPPGPRPPGFHALTDMIAAVEKPVIAAINGLCMGGGFELSLACDLRIAGNDVTAIGLPETRLGIFPGGGGTQRLPRIIGEARALEMVLRGLTVTGPRAHEIGIVHEVVADPLVRALEIGAELSSRGAEGLASAKRLTRTALDRPLAEGLADERKSFAAVMRTASARDGLRVGRPPAEIQKV</sequence>
<proteinExistence type="inferred from homology"/>
<name>A0A109JLC1_9BRAD</name>
<dbReference type="SUPFAM" id="SSF52096">
    <property type="entry name" value="ClpP/crotonase"/>
    <property type="match status" value="1"/>
</dbReference>
<dbReference type="GO" id="GO:0006635">
    <property type="term" value="P:fatty acid beta-oxidation"/>
    <property type="evidence" value="ECO:0007669"/>
    <property type="project" value="TreeGrafter"/>
</dbReference>
<dbReference type="InterPro" id="IPR029045">
    <property type="entry name" value="ClpP/crotonase-like_dom_sf"/>
</dbReference>
<dbReference type="GO" id="GO:0003824">
    <property type="term" value="F:catalytic activity"/>
    <property type="evidence" value="ECO:0007669"/>
    <property type="project" value="InterPro"/>
</dbReference>
<dbReference type="InterPro" id="IPR018376">
    <property type="entry name" value="Enoyl-CoA_hyd/isom_CS"/>
</dbReference>
<dbReference type="OrthoDB" id="5730382at2"/>
<comment type="caution">
    <text evidence="3">The sequence shown here is derived from an EMBL/GenBank/DDBJ whole genome shotgun (WGS) entry which is preliminary data.</text>
</comment>
<reference evidence="3 4" key="1">
    <citation type="submission" date="2015-11" db="EMBL/GenBank/DDBJ databases">
        <title>Draft Genome Sequence of the Strain BR 10303 (Bradyrhizobium sp.) isolated from nodules of Centrolobium paraense.</title>
        <authorList>
            <person name="Zelli J.E."/>
            <person name="Simoes-Araujo J.L."/>
            <person name="Barauna A.C."/>
            <person name="Silva K."/>
        </authorList>
    </citation>
    <scope>NUCLEOTIDE SEQUENCE [LARGE SCALE GENOMIC DNA]</scope>
    <source>
        <strain evidence="3 4">BR 10303</strain>
    </source>
</reference>
<evidence type="ECO:0000256" key="1">
    <source>
        <dbReference type="ARBA" id="ARBA00005254"/>
    </source>
</evidence>
<keyword evidence="4" id="KW-1185">Reference proteome</keyword>
<gene>
    <name evidence="3" type="ORF">AS156_14035</name>
</gene>
<evidence type="ECO:0000313" key="4">
    <source>
        <dbReference type="Proteomes" id="UP000057737"/>
    </source>
</evidence>
<dbReference type="InterPro" id="IPR001753">
    <property type="entry name" value="Enoyl-CoA_hydra/iso"/>
</dbReference>
<evidence type="ECO:0000256" key="2">
    <source>
        <dbReference type="RuleBase" id="RU003707"/>
    </source>
</evidence>
<dbReference type="AlphaFoldDB" id="A0A109JLC1"/>
<dbReference type="RefSeq" id="WP_066511490.1">
    <property type="nucleotide sequence ID" value="NZ_LNCU01000092.1"/>
</dbReference>
<evidence type="ECO:0000313" key="3">
    <source>
        <dbReference type="EMBL" id="KWV50939.1"/>
    </source>
</evidence>
<protein>
    <recommendedName>
        <fullName evidence="5">Enoyl-CoA hydratase</fullName>
    </recommendedName>
</protein>
<dbReference type="CDD" id="cd06558">
    <property type="entry name" value="crotonase-like"/>
    <property type="match status" value="1"/>
</dbReference>
<dbReference type="PANTHER" id="PTHR11941">
    <property type="entry name" value="ENOYL-COA HYDRATASE-RELATED"/>
    <property type="match status" value="1"/>
</dbReference>
<dbReference type="Proteomes" id="UP000057737">
    <property type="component" value="Unassembled WGS sequence"/>
</dbReference>
<dbReference type="Pfam" id="PF00378">
    <property type="entry name" value="ECH_1"/>
    <property type="match status" value="1"/>
</dbReference>
<evidence type="ECO:0008006" key="5">
    <source>
        <dbReference type="Google" id="ProtNLM"/>
    </source>
</evidence>
<comment type="similarity">
    <text evidence="1 2">Belongs to the enoyl-CoA hydratase/isomerase family.</text>
</comment>
<dbReference type="Gene3D" id="3.90.226.10">
    <property type="entry name" value="2-enoyl-CoA Hydratase, Chain A, domain 1"/>
    <property type="match status" value="1"/>
</dbReference>
<accession>A0A109JLC1</accession>
<organism evidence="3 4">
    <name type="scientific">Bradyrhizobium macuxiense</name>
    <dbReference type="NCBI Taxonomy" id="1755647"/>
    <lineage>
        <taxon>Bacteria</taxon>
        <taxon>Pseudomonadati</taxon>
        <taxon>Pseudomonadota</taxon>
        <taxon>Alphaproteobacteria</taxon>
        <taxon>Hyphomicrobiales</taxon>
        <taxon>Nitrobacteraceae</taxon>
        <taxon>Bradyrhizobium</taxon>
    </lineage>
</organism>
<dbReference type="PANTHER" id="PTHR11941:SF54">
    <property type="entry name" value="ENOYL-COA HYDRATASE, MITOCHONDRIAL"/>
    <property type="match status" value="1"/>
</dbReference>
<dbReference type="EMBL" id="LNCU01000092">
    <property type="protein sequence ID" value="KWV50939.1"/>
    <property type="molecule type" value="Genomic_DNA"/>
</dbReference>
<dbReference type="PROSITE" id="PS00166">
    <property type="entry name" value="ENOYL_COA_HYDRATASE"/>
    <property type="match status" value="1"/>
</dbReference>